<keyword evidence="1" id="KW-0723">Serine/threonine-protein kinase</keyword>
<evidence type="ECO:0000256" key="5">
    <source>
        <dbReference type="ARBA" id="ARBA00022840"/>
    </source>
</evidence>
<keyword evidence="5 6" id="KW-0067">ATP-binding</keyword>
<dbReference type="EMBL" id="JALP01000168">
    <property type="protein sequence ID" value="THG90171.1"/>
    <property type="molecule type" value="Genomic_DNA"/>
</dbReference>
<dbReference type="Gene3D" id="1.10.510.10">
    <property type="entry name" value="Transferase(Phosphotransferase) domain 1"/>
    <property type="match status" value="1"/>
</dbReference>
<dbReference type="InterPro" id="IPR011009">
    <property type="entry name" value="Kinase-like_dom_sf"/>
</dbReference>
<dbReference type="PROSITE" id="PS50011">
    <property type="entry name" value="PROTEIN_KINASE_DOM"/>
    <property type="match status" value="1"/>
</dbReference>
<comment type="caution">
    <text evidence="8">The sequence shown here is derived from an EMBL/GenBank/DDBJ whole genome shotgun (WGS) entry which is preliminary data.</text>
</comment>
<proteinExistence type="predicted"/>
<dbReference type="OrthoDB" id="9762169at2"/>
<keyword evidence="4" id="KW-0418">Kinase</keyword>
<dbReference type="InterPro" id="IPR017441">
    <property type="entry name" value="Protein_kinase_ATP_BS"/>
</dbReference>
<evidence type="ECO:0000313" key="9">
    <source>
        <dbReference type="Proteomes" id="UP000297014"/>
    </source>
</evidence>
<evidence type="ECO:0000259" key="7">
    <source>
        <dbReference type="PROSITE" id="PS50011"/>
    </source>
</evidence>
<evidence type="ECO:0000256" key="1">
    <source>
        <dbReference type="ARBA" id="ARBA00022527"/>
    </source>
</evidence>
<dbReference type="GO" id="GO:0005524">
    <property type="term" value="F:ATP binding"/>
    <property type="evidence" value="ECO:0007669"/>
    <property type="project" value="UniProtKB-UniRule"/>
</dbReference>
<feature type="binding site" evidence="6">
    <location>
        <position position="200"/>
    </location>
    <ligand>
        <name>ATP</name>
        <dbReference type="ChEBI" id="CHEBI:30616"/>
    </ligand>
</feature>
<organism evidence="8 9">
    <name type="scientific">Alkalihalobacillus alcalophilus ATCC 27647 = CGMCC 1.3604</name>
    <dbReference type="NCBI Taxonomy" id="1218173"/>
    <lineage>
        <taxon>Bacteria</taxon>
        <taxon>Bacillati</taxon>
        <taxon>Bacillota</taxon>
        <taxon>Bacilli</taxon>
        <taxon>Bacillales</taxon>
        <taxon>Bacillaceae</taxon>
        <taxon>Alkalihalobacillus</taxon>
    </lineage>
</organism>
<dbReference type="Pfam" id="PF00069">
    <property type="entry name" value="Pkinase"/>
    <property type="match status" value="1"/>
</dbReference>
<dbReference type="PANTHER" id="PTHR24345">
    <property type="entry name" value="SERINE/THREONINE-PROTEIN KINASE PLK"/>
    <property type="match status" value="1"/>
</dbReference>
<evidence type="ECO:0000313" key="8">
    <source>
        <dbReference type="EMBL" id="THG90171.1"/>
    </source>
</evidence>
<dbReference type="RefSeq" id="WP_003321934.1">
    <property type="nucleotide sequence ID" value="NZ_ALPT02000065.1"/>
</dbReference>
<dbReference type="InterPro" id="IPR000719">
    <property type="entry name" value="Prot_kinase_dom"/>
</dbReference>
<dbReference type="AlphaFoldDB" id="A0A4S4JY89"/>
<feature type="domain" description="Protein kinase" evidence="7">
    <location>
        <begin position="171"/>
        <end position="420"/>
    </location>
</feature>
<accession>A0A4S4JY89</accession>
<evidence type="ECO:0000256" key="6">
    <source>
        <dbReference type="PROSITE-ProRule" id="PRU10141"/>
    </source>
</evidence>
<gene>
    <name evidence="8" type="ORF">AJ85_12280</name>
</gene>
<dbReference type="PANTHER" id="PTHR24345:SF0">
    <property type="entry name" value="CELL CYCLE SERINE_THREONINE-PROTEIN KINASE CDC5_MSD2"/>
    <property type="match status" value="1"/>
</dbReference>
<dbReference type="SUPFAM" id="SSF56112">
    <property type="entry name" value="Protein kinase-like (PK-like)"/>
    <property type="match status" value="1"/>
</dbReference>
<sequence>MKMWLLSPDTLLTEEIYITDPTNYLQLKLNQVASRHLSDKVALFRGFYDNIANERLKELFAIFHMQFNDLFAFMNQKRYASGGGHYNADASRDLIDLIEQERVIQATLKGDFAFEINGYYEEIMSKCRSFLSTSGGSPIPEDFPPIDIIEDKPIFTLVDTMTIPGTIPSAIAKLKFIGKGSYAKVLKYKDPHYNSYFAVKRAEDDLRPDELERFKNEFNDLRTLDSPFVIKAYSYEDENNEYVMEYADETLSKYINRSNSTLMFSKRRVYVEQLIRAFDYIHSTGILHRDISYTNILVKHYGDGASFLKVSDFGLVKRPNSTLTRQGTEIKGAINDYTDLTAVGFENYEMRHETYALGKVIYFILTGRTTGYHRETNEALKEFISRAISPDKSKRFTSIEEMKIELYSKVFPSLRKESAE</sequence>
<keyword evidence="3 6" id="KW-0547">Nucleotide-binding</keyword>
<keyword evidence="2" id="KW-0808">Transferase</keyword>
<reference evidence="8 9" key="1">
    <citation type="submission" date="2014-01" db="EMBL/GenBank/DDBJ databases">
        <title>Draft genome sequencing of Bacillus alcalophilus CGMCC 1.3604.</title>
        <authorList>
            <person name="Yang J."/>
            <person name="Diao L."/>
            <person name="Yang S."/>
        </authorList>
    </citation>
    <scope>NUCLEOTIDE SEQUENCE [LARGE SCALE GENOMIC DNA]</scope>
    <source>
        <strain evidence="8 9">CGMCC 1.3604</strain>
    </source>
</reference>
<dbReference type="GO" id="GO:0004674">
    <property type="term" value="F:protein serine/threonine kinase activity"/>
    <property type="evidence" value="ECO:0007669"/>
    <property type="project" value="UniProtKB-KW"/>
</dbReference>
<name>A0A4S4JY89_ALKAL</name>
<protein>
    <recommendedName>
        <fullName evidence="7">Protein kinase domain-containing protein</fullName>
    </recommendedName>
</protein>
<dbReference type="InterPro" id="IPR008266">
    <property type="entry name" value="Tyr_kinase_AS"/>
</dbReference>
<evidence type="ECO:0000256" key="2">
    <source>
        <dbReference type="ARBA" id="ARBA00022679"/>
    </source>
</evidence>
<dbReference type="PROSITE" id="PS00107">
    <property type="entry name" value="PROTEIN_KINASE_ATP"/>
    <property type="match status" value="1"/>
</dbReference>
<evidence type="ECO:0000256" key="3">
    <source>
        <dbReference type="ARBA" id="ARBA00022741"/>
    </source>
</evidence>
<dbReference type="PROSITE" id="PS00109">
    <property type="entry name" value="PROTEIN_KINASE_TYR"/>
    <property type="match status" value="1"/>
</dbReference>
<evidence type="ECO:0000256" key="4">
    <source>
        <dbReference type="ARBA" id="ARBA00022777"/>
    </source>
</evidence>
<dbReference type="Proteomes" id="UP000297014">
    <property type="component" value="Unassembled WGS sequence"/>
</dbReference>